<organism evidence="2 3">
    <name type="scientific">Xanthocytophaga agilis</name>
    <dbReference type="NCBI Taxonomy" id="3048010"/>
    <lineage>
        <taxon>Bacteria</taxon>
        <taxon>Pseudomonadati</taxon>
        <taxon>Bacteroidota</taxon>
        <taxon>Cytophagia</taxon>
        <taxon>Cytophagales</taxon>
        <taxon>Rhodocytophagaceae</taxon>
        <taxon>Xanthocytophaga</taxon>
    </lineage>
</organism>
<proteinExistence type="predicted"/>
<dbReference type="EMBL" id="JASJOU010000001">
    <property type="protein sequence ID" value="MDJ1499652.1"/>
    <property type="molecule type" value="Genomic_DNA"/>
</dbReference>
<evidence type="ECO:0000313" key="2">
    <source>
        <dbReference type="EMBL" id="MDJ1499652.1"/>
    </source>
</evidence>
<reference evidence="2" key="1">
    <citation type="submission" date="2023-05" db="EMBL/GenBank/DDBJ databases">
        <authorList>
            <person name="Zhang X."/>
        </authorList>
    </citation>
    <scope>NUCLEOTIDE SEQUENCE</scope>
    <source>
        <strain evidence="2">BD1B2-1</strain>
    </source>
</reference>
<sequence length="71" mass="7452">MKKTDTLLGTLIGIFGSTFIISTLAAEACTSSGPCGAGICMLMWHLVGVPLGIIAGNLIVTGWRRYIHKSS</sequence>
<evidence type="ECO:0000256" key="1">
    <source>
        <dbReference type="SAM" id="Phobius"/>
    </source>
</evidence>
<feature type="transmembrane region" description="Helical" evidence="1">
    <location>
        <begin position="42"/>
        <end position="63"/>
    </location>
</feature>
<dbReference type="Proteomes" id="UP001232063">
    <property type="component" value="Unassembled WGS sequence"/>
</dbReference>
<dbReference type="AlphaFoldDB" id="A0AAE3UDW8"/>
<accession>A0AAE3UDW8</accession>
<keyword evidence="1" id="KW-0812">Transmembrane</keyword>
<keyword evidence="3" id="KW-1185">Reference proteome</keyword>
<evidence type="ECO:0000313" key="3">
    <source>
        <dbReference type="Proteomes" id="UP001232063"/>
    </source>
</evidence>
<name>A0AAE3UDW8_9BACT</name>
<dbReference type="RefSeq" id="WP_314509194.1">
    <property type="nucleotide sequence ID" value="NZ_JASJOU010000001.1"/>
</dbReference>
<protein>
    <submittedName>
        <fullName evidence="2">Uncharacterized protein</fullName>
    </submittedName>
</protein>
<gene>
    <name evidence="2" type="ORF">QNI22_03300</name>
</gene>
<keyword evidence="1" id="KW-0472">Membrane</keyword>
<comment type="caution">
    <text evidence="2">The sequence shown here is derived from an EMBL/GenBank/DDBJ whole genome shotgun (WGS) entry which is preliminary data.</text>
</comment>
<keyword evidence="1" id="KW-1133">Transmembrane helix</keyword>